<feature type="compositionally biased region" description="Polar residues" evidence="6">
    <location>
        <begin position="1"/>
        <end position="26"/>
    </location>
</feature>
<dbReference type="EMBL" id="KZ559118">
    <property type="protein sequence ID" value="PLB42327.1"/>
    <property type="molecule type" value="Genomic_DNA"/>
</dbReference>
<dbReference type="PROSITE" id="PS50600">
    <property type="entry name" value="ULP_PROTEASE"/>
    <property type="match status" value="1"/>
</dbReference>
<evidence type="ECO:0000256" key="6">
    <source>
        <dbReference type="SAM" id="MobiDB-lite"/>
    </source>
</evidence>
<feature type="region of interest" description="Disordered" evidence="6">
    <location>
        <begin position="307"/>
        <end position="422"/>
    </location>
</feature>
<feature type="compositionally biased region" description="Pro residues" evidence="6">
    <location>
        <begin position="907"/>
        <end position="920"/>
    </location>
</feature>
<comment type="similarity">
    <text evidence="1">Belongs to the peptidase C48 family.</text>
</comment>
<feature type="region of interest" description="Disordered" evidence="6">
    <location>
        <begin position="849"/>
        <end position="1024"/>
    </location>
</feature>
<reference evidence="8 9" key="1">
    <citation type="submission" date="2017-12" db="EMBL/GenBank/DDBJ databases">
        <authorList>
            <consortium name="DOE Joint Genome Institute"/>
            <person name="Haridas S."/>
            <person name="Kjaerbolling I."/>
            <person name="Vesth T.C."/>
            <person name="Frisvad J.C."/>
            <person name="Nybo J.L."/>
            <person name="Theobald S."/>
            <person name="Kuo A."/>
            <person name="Bowyer P."/>
            <person name="Matsuda Y."/>
            <person name="Mondo S."/>
            <person name="Lyhne E.K."/>
            <person name="Kogle M.E."/>
            <person name="Clum A."/>
            <person name="Lipzen A."/>
            <person name="Salamov A."/>
            <person name="Ngan C.Y."/>
            <person name="Daum C."/>
            <person name="Chiniquy J."/>
            <person name="Barry K."/>
            <person name="LaButti K."/>
            <person name="Simmons B.A."/>
            <person name="Magnuson J.K."/>
            <person name="Mortensen U.H."/>
            <person name="Larsen T.O."/>
            <person name="Grigoriev I.V."/>
            <person name="Baker S.E."/>
            <person name="Andersen M.R."/>
            <person name="Nordberg H.P."/>
            <person name="Cantor M.N."/>
            <person name="Hua S.X."/>
        </authorList>
    </citation>
    <scope>NUCLEOTIDE SEQUENCE [LARGE SCALE GENOMIC DNA]</scope>
    <source>
        <strain evidence="8 9">CBS 102.13</strain>
    </source>
</reference>
<dbReference type="InterPro" id="IPR003653">
    <property type="entry name" value="Peptidase_C48_C"/>
</dbReference>
<feature type="compositionally biased region" description="Basic and acidic residues" evidence="6">
    <location>
        <begin position="869"/>
        <end position="880"/>
    </location>
</feature>
<dbReference type="Gene3D" id="3.30.310.130">
    <property type="entry name" value="Ubiquitin-related"/>
    <property type="match status" value="2"/>
</dbReference>
<dbReference type="GeneID" id="36521901"/>
<dbReference type="InterPro" id="IPR038765">
    <property type="entry name" value="Papain-like_cys_pep_sf"/>
</dbReference>
<feature type="region of interest" description="Disordered" evidence="6">
    <location>
        <begin position="1"/>
        <end position="138"/>
    </location>
</feature>
<dbReference type="PANTHER" id="PTHR46896:SF3">
    <property type="entry name" value="FI06413P-RELATED"/>
    <property type="match status" value="1"/>
</dbReference>
<dbReference type="AlphaFoldDB" id="A0A2I2FNW4"/>
<sequence length="1024" mass="113580">MVQAVPDTSSVAENSARLSTTSSQLSAKPKKSRELNEFRDVERGVKVRRPSHNSPRHGGPRETVWSPDEERFTENATKERRSGLPRTQHLPKRDILQSVEIAEGHVPTANPAGPVPSPTRAGSGRSRESSDELQGAATVSQARAFGALRGRDSKLSQAAPVSRSSPSDIIPTVFIEGKSKKKNKAKKRDELPVFETLRVQLGSSELLPAEGESVPLRLDVESGKIILLGKSGPKHPETLIQRITKVIQGGGSSRKAQVHFPATQTSDGKADIEFISAEARRGFCEGLEKRDVRVVVKDSDWMDKAFRTHKRQLASHERPTNGPKRARSESSPEAEAKTEGPRRAKLSDRLQDERGNTAGQKPYSDTARGRASRKLSPSSKRHGTRRSPSTDDHGVEIPVIKYTPQSSTRSTRSMARRMPPTTIVCDDGDDDYHLTPKSDVKHKKWHRPLVYPRFGKKKAEVDAQDLERLRASEFLNDNLIGFYIRFLEDHLDRCNKEVAKRVYFFNSYFFATLTNAPGRKRGINYEGVEKWTRNVDLFGYDYVVVPINENAHWYLTIICNLPSLKSSMGEVDTNPEPDSKVSSAGGTDVQEIPETQDSGGASSKDQSSSQVVDSESSQEESARESFASMNLDSDSKPKDTAHEEWPEDEENPSLTRANFASPADRQTPQDDPKQGSKTARQSRKKKNPRPSSAKSSSKASTQRPCIITFDSLDMSRPSTVRFLKDYLFQEAQSKKGVEINTSLIKGMKAGHRHIPLQPNFSDCGLYLLAYLEKFVQDPDSFVKKLLANEMRVKEDWPPLRSGLLRTRLRGFLDRLYDEQMQLSRETAGEKITMADKQPVDYLLGVPEASKQEESATPRQSSSEFESESDGVKKRDNKDGADSPASEKQPTGSKDAKQAAATRQPSRSPNPQPQPTDPQPPAQHEIVEVPDSQEPIHAPQCTPPRVVIKRPGKPADTVTDDNDAISIVERPKTVADTDTQTQRATTPEAAPKKQTLEVQVPGTPPKTSASSSLSPGRERVRRSPR</sequence>
<feature type="compositionally biased region" description="Polar residues" evidence="6">
    <location>
        <begin position="1004"/>
        <end position="1013"/>
    </location>
</feature>
<dbReference type="GO" id="GO:0005634">
    <property type="term" value="C:nucleus"/>
    <property type="evidence" value="ECO:0007669"/>
    <property type="project" value="TreeGrafter"/>
</dbReference>
<dbReference type="InterPro" id="IPR051947">
    <property type="entry name" value="Sentrin-specific_protease"/>
</dbReference>
<evidence type="ECO:0000256" key="3">
    <source>
        <dbReference type="ARBA" id="ARBA00022670"/>
    </source>
</evidence>
<dbReference type="RefSeq" id="XP_024676339.1">
    <property type="nucleotide sequence ID" value="XM_024814741.1"/>
</dbReference>
<name>A0A2I2FNW4_ASPCN</name>
<evidence type="ECO:0000313" key="8">
    <source>
        <dbReference type="EMBL" id="PLB42327.1"/>
    </source>
</evidence>
<dbReference type="Gene3D" id="1.10.418.20">
    <property type="match status" value="2"/>
</dbReference>
<feature type="compositionally biased region" description="Basic and acidic residues" evidence="6">
    <location>
        <begin position="68"/>
        <end position="82"/>
    </location>
</feature>
<feature type="compositionally biased region" description="Low complexity" evidence="6">
    <location>
        <begin position="406"/>
        <end position="418"/>
    </location>
</feature>
<feature type="domain" description="Ubiquitin-like protease family profile" evidence="7">
    <location>
        <begin position="459"/>
        <end position="774"/>
    </location>
</feature>
<keyword evidence="9" id="KW-1185">Reference proteome</keyword>
<feature type="compositionally biased region" description="Basic and acidic residues" evidence="6">
    <location>
        <begin position="326"/>
        <end position="355"/>
    </location>
</feature>
<keyword evidence="2" id="KW-0597">Phosphoprotein</keyword>
<feature type="compositionally biased region" description="Basic and acidic residues" evidence="6">
    <location>
        <begin position="32"/>
        <end position="45"/>
    </location>
</feature>
<evidence type="ECO:0000256" key="1">
    <source>
        <dbReference type="ARBA" id="ARBA00005234"/>
    </source>
</evidence>
<dbReference type="SUPFAM" id="SSF54001">
    <property type="entry name" value="Cysteine proteinases"/>
    <property type="match status" value="1"/>
</dbReference>
<dbReference type="GO" id="GO:0070139">
    <property type="term" value="F:SUMO-specific endopeptidase activity"/>
    <property type="evidence" value="ECO:0007669"/>
    <property type="project" value="TreeGrafter"/>
</dbReference>
<proteinExistence type="inferred from homology"/>
<dbReference type="GO" id="GO:0006508">
    <property type="term" value="P:proteolysis"/>
    <property type="evidence" value="ECO:0007669"/>
    <property type="project" value="UniProtKB-KW"/>
</dbReference>
<feature type="region of interest" description="Disordered" evidence="6">
    <location>
        <begin position="568"/>
        <end position="701"/>
    </location>
</feature>
<dbReference type="OrthoDB" id="442460at2759"/>
<feature type="compositionally biased region" description="Low complexity" evidence="6">
    <location>
        <begin position="975"/>
        <end position="985"/>
    </location>
</feature>
<dbReference type="GO" id="GO:0005737">
    <property type="term" value="C:cytoplasm"/>
    <property type="evidence" value="ECO:0007669"/>
    <property type="project" value="TreeGrafter"/>
</dbReference>
<evidence type="ECO:0000259" key="7">
    <source>
        <dbReference type="PROSITE" id="PS50600"/>
    </source>
</evidence>
<organism evidence="8 9">
    <name type="scientific">Aspergillus candidus</name>
    <dbReference type="NCBI Taxonomy" id="41067"/>
    <lineage>
        <taxon>Eukaryota</taxon>
        <taxon>Fungi</taxon>
        <taxon>Dikarya</taxon>
        <taxon>Ascomycota</taxon>
        <taxon>Pezizomycotina</taxon>
        <taxon>Eurotiomycetes</taxon>
        <taxon>Eurotiomycetidae</taxon>
        <taxon>Eurotiales</taxon>
        <taxon>Aspergillaceae</taxon>
        <taxon>Aspergillus</taxon>
        <taxon>Aspergillus subgen. Circumdati</taxon>
    </lineage>
</organism>
<evidence type="ECO:0000256" key="4">
    <source>
        <dbReference type="ARBA" id="ARBA00022786"/>
    </source>
</evidence>
<evidence type="ECO:0000256" key="2">
    <source>
        <dbReference type="ARBA" id="ARBA00022553"/>
    </source>
</evidence>
<evidence type="ECO:0000256" key="5">
    <source>
        <dbReference type="ARBA" id="ARBA00022801"/>
    </source>
</evidence>
<dbReference type="Proteomes" id="UP000234585">
    <property type="component" value="Unassembled WGS sequence"/>
</dbReference>
<feature type="compositionally biased region" description="Low complexity" evidence="6">
    <location>
        <begin position="597"/>
        <end position="615"/>
    </location>
</feature>
<dbReference type="GO" id="GO:0016926">
    <property type="term" value="P:protein desumoylation"/>
    <property type="evidence" value="ECO:0007669"/>
    <property type="project" value="TreeGrafter"/>
</dbReference>
<gene>
    <name evidence="8" type="ORF">BDW47DRAFT_114967</name>
</gene>
<dbReference type="Pfam" id="PF02902">
    <property type="entry name" value="Peptidase_C48"/>
    <property type="match status" value="1"/>
</dbReference>
<feature type="compositionally biased region" description="Basic residues" evidence="6">
    <location>
        <begin position="46"/>
        <end position="55"/>
    </location>
</feature>
<dbReference type="STRING" id="41067.A0A2I2FNW4"/>
<protein>
    <submittedName>
        <fullName evidence="8">Cysteine proteinase</fullName>
    </submittedName>
</protein>
<accession>A0A2I2FNW4</accession>
<dbReference type="PANTHER" id="PTHR46896">
    <property type="entry name" value="SENTRIN-SPECIFIC PROTEASE"/>
    <property type="match status" value="1"/>
</dbReference>
<keyword evidence="5" id="KW-0378">Hydrolase</keyword>
<feature type="compositionally biased region" description="Basic and acidic residues" evidence="6">
    <location>
        <begin position="633"/>
        <end position="644"/>
    </location>
</feature>
<keyword evidence="3" id="KW-0645">Protease</keyword>
<feature type="compositionally biased region" description="Low complexity" evidence="6">
    <location>
        <begin position="689"/>
        <end position="700"/>
    </location>
</feature>
<evidence type="ECO:0000313" key="9">
    <source>
        <dbReference type="Proteomes" id="UP000234585"/>
    </source>
</evidence>
<keyword evidence="4" id="KW-0833">Ubl conjugation pathway</keyword>